<evidence type="ECO:0000313" key="2">
    <source>
        <dbReference type="Proteomes" id="UP001185028"/>
    </source>
</evidence>
<evidence type="ECO:0000313" key="1">
    <source>
        <dbReference type="EMBL" id="MDR6245974.1"/>
    </source>
</evidence>
<dbReference type="Proteomes" id="UP001185028">
    <property type="component" value="Unassembled WGS sequence"/>
</dbReference>
<keyword evidence="2" id="KW-1185">Reference proteome</keyword>
<organism evidence="1 2">
    <name type="scientific">Paenibacillus hunanensis</name>
    <dbReference type="NCBI Taxonomy" id="539262"/>
    <lineage>
        <taxon>Bacteria</taxon>
        <taxon>Bacillati</taxon>
        <taxon>Bacillota</taxon>
        <taxon>Bacilli</taxon>
        <taxon>Bacillales</taxon>
        <taxon>Paenibacillaceae</taxon>
        <taxon>Paenibacillus</taxon>
    </lineage>
</organism>
<dbReference type="EMBL" id="JAVDQH010000020">
    <property type="protein sequence ID" value="MDR6245974.1"/>
    <property type="molecule type" value="Genomic_DNA"/>
</dbReference>
<sequence>MKSRARSDELGGAVIADSTHSHTGQNRNVVLFPKTLDFYQIELTRMLETERYHEAIELLEFLLQCQGQDERQLEEWQSLLGWLRTTFPEAAYNDREATELGDEVELDEPTHTQEHMMRDKVRLKQAEDRDYEEKLLRTAMERPVSERTLLALEQLAYLEQPEIDEQIIEWLQTDTQLHPLIQFRILQTLRRRGYRGNVHYMHQQERIDVEVETVPLDPTEFPIPFIQILERVADKAEVTAPNLFYFAQELWSQFIMSIYGTQNYLWISRGDDAEIDIWAAALHQTVAMTLEGTADEEEIRGLYGVTDSIRFRYEQAHRALQQFVSGQMPC</sequence>
<accession>A0ABU1J3J1</accession>
<protein>
    <recommendedName>
        <fullName evidence="3">HEAT repeat domain-containing protein</fullName>
    </recommendedName>
</protein>
<gene>
    <name evidence="1" type="ORF">JOC58_003890</name>
</gene>
<evidence type="ECO:0008006" key="3">
    <source>
        <dbReference type="Google" id="ProtNLM"/>
    </source>
</evidence>
<proteinExistence type="predicted"/>
<dbReference type="RefSeq" id="WP_229685924.1">
    <property type="nucleotide sequence ID" value="NZ_BMMB01000008.1"/>
</dbReference>
<reference evidence="1 2" key="1">
    <citation type="submission" date="2023-07" db="EMBL/GenBank/DDBJ databases">
        <title>Genomic Encyclopedia of Type Strains, Phase IV (KMG-IV): sequencing the most valuable type-strain genomes for metagenomic binning, comparative biology and taxonomic classification.</title>
        <authorList>
            <person name="Goeker M."/>
        </authorList>
    </citation>
    <scope>NUCLEOTIDE SEQUENCE [LARGE SCALE GENOMIC DNA]</scope>
    <source>
        <strain evidence="1 2">DSM 22170</strain>
    </source>
</reference>
<name>A0ABU1J3J1_9BACL</name>
<comment type="caution">
    <text evidence="1">The sequence shown here is derived from an EMBL/GenBank/DDBJ whole genome shotgun (WGS) entry which is preliminary data.</text>
</comment>